<evidence type="ECO:0000313" key="2">
    <source>
        <dbReference type="EMBL" id="PNX62126.1"/>
    </source>
</evidence>
<reference evidence="2 3" key="1">
    <citation type="journal article" date="2014" name="Am. J. Bot.">
        <title>Genome assembly and annotation for red clover (Trifolium pratense; Fabaceae).</title>
        <authorList>
            <person name="Istvanek J."/>
            <person name="Jaros M."/>
            <person name="Krenek A."/>
            <person name="Repkova J."/>
        </authorList>
    </citation>
    <scope>NUCLEOTIDE SEQUENCE [LARGE SCALE GENOMIC DNA]</scope>
    <source>
        <strain evidence="3">cv. Tatra</strain>
        <tissue evidence="2">Young leaves</tissue>
    </source>
</reference>
<accession>A0A2K3K786</accession>
<name>A0A2K3K786_TRIPR</name>
<evidence type="ECO:0000256" key="1">
    <source>
        <dbReference type="SAM" id="MobiDB-lite"/>
    </source>
</evidence>
<evidence type="ECO:0000313" key="3">
    <source>
        <dbReference type="Proteomes" id="UP000236291"/>
    </source>
</evidence>
<dbReference type="AlphaFoldDB" id="A0A2K3K786"/>
<protein>
    <submittedName>
        <fullName evidence="2">Uncharacterized protein</fullName>
    </submittedName>
</protein>
<proteinExistence type="predicted"/>
<reference evidence="2 3" key="2">
    <citation type="journal article" date="2017" name="Front. Plant Sci.">
        <title>Gene Classification and Mining of Molecular Markers Useful in Red Clover (Trifolium pratense) Breeding.</title>
        <authorList>
            <person name="Istvanek J."/>
            <person name="Dluhosova J."/>
            <person name="Dluhos P."/>
            <person name="Patkova L."/>
            <person name="Nedelnik J."/>
            <person name="Repkova J."/>
        </authorList>
    </citation>
    <scope>NUCLEOTIDE SEQUENCE [LARGE SCALE GENOMIC DNA]</scope>
    <source>
        <strain evidence="3">cv. Tatra</strain>
        <tissue evidence="2">Young leaves</tissue>
    </source>
</reference>
<sequence length="57" mass="6378">MNQMKAVRPYLKVWETRSRTGKSVTIVSTPVHHSEAEKSAKMAGKKIVTGPPRTRSK</sequence>
<dbReference type="EMBL" id="ASHM01145823">
    <property type="protein sequence ID" value="PNX62126.1"/>
    <property type="molecule type" value="Genomic_DNA"/>
</dbReference>
<dbReference type="Proteomes" id="UP000236291">
    <property type="component" value="Unassembled WGS sequence"/>
</dbReference>
<feature type="region of interest" description="Disordered" evidence="1">
    <location>
        <begin position="27"/>
        <end position="57"/>
    </location>
</feature>
<organism evidence="2 3">
    <name type="scientific">Trifolium pratense</name>
    <name type="common">Red clover</name>
    <dbReference type="NCBI Taxonomy" id="57577"/>
    <lineage>
        <taxon>Eukaryota</taxon>
        <taxon>Viridiplantae</taxon>
        <taxon>Streptophyta</taxon>
        <taxon>Embryophyta</taxon>
        <taxon>Tracheophyta</taxon>
        <taxon>Spermatophyta</taxon>
        <taxon>Magnoliopsida</taxon>
        <taxon>eudicotyledons</taxon>
        <taxon>Gunneridae</taxon>
        <taxon>Pentapetalae</taxon>
        <taxon>rosids</taxon>
        <taxon>fabids</taxon>
        <taxon>Fabales</taxon>
        <taxon>Fabaceae</taxon>
        <taxon>Papilionoideae</taxon>
        <taxon>50 kb inversion clade</taxon>
        <taxon>NPAAA clade</taxon>
        <taxon>Hologalegina</taxon>
        <taxon>IRL clade</taxon>
        <taxon>Trifolieae</taxon>
        <taxon>Trifolium</taxon>
    </lineage>
</organism>
<comment type="caution">
    <text evidence="2">The sequence shown here is derived from an EMBL/GenBank/DDBJ whole genome shotgun (WGS) entry which is preliminary data.</text>
</comment>
<feature type="non-terminal residue" evidence="2">
    <location>
        <position position="57"/>
    </location>
</feature>
<gene>
    <name evidence="2" type="ORF">L195_g061002</name>
</gene>